<keyword evidence="1" id="KW-0812">Transmembrane</keyword>
<feature type="transmembrane region" description="Helical" evidence="1">
    <location>
        <begin position="110"/>
        <end position="133"/>
    </location>
</feature>
<feature type="transmembrane region" description="Helical" evidence="1">
    <location>
        <begin position="154"/>
        <end position="174"/>
    </location>
</feature>
<gene>
    <name evidence="2" type="ORF">BJ684DRAFT_20486</name>
</gene>
<keyword evidence="1" id="KW-0472">Membrane</keyword>
<feature type="transmembrane region" description="Helical" evidence="1">
    <location>
        <begin position="33"/>
        <end position="56"/>
    </location>
</feature>
<proteinExistence type="predicted"/>
<evidence type="ECO:0000256" key="1">
    <source>
        <dbReference type="SAM" id="Phobius"/>
    </source>
</evidence>
<organism evidence="2 3">
    <name type="scientific">Piptocephalis cylindrospora</name>
    <dbReference type="NCBI Taxonomy" id="1907219"/>
    <lineage>
        <taxon>Eukaryota</taxon>
        <taxon>Fungi</taxon>
        <taxon>Fungi incertae sedis</taxon>
        <taxon>Zoopagomycota</taxon>
        <taxon>Zoopagomycotina</taxon>
        <taxon>Zoopagomycetes</taxon>
        <taxon>Zoopagales</taxon>
        <taxon>Piptocephalidaceae</taxon>
        <taxon>Piptocephalis</taxon>
    </lineage>
</organism>
<keyword evidence="3" id="KW-1185">Reference proteome</keyword>
<dbReference type="EMBL" id="KZ988137">
    <property type="protein sequence ID" value="RKP13003.1"/>
    <property type="molecule type" value="Genomic_DNA"/>
</dbReference>
<accession>A0A4P9Y2K0</accession>
<keyword evidence="1" id="KW-1133">Transmembrane helix</keyword>
<feature type="transmembrane region" description="Helical" evidence="1">
    <location>
        <begin position="77"/>
        <end position="98"/>
    </location>
</feature>
<feature type="transmembrane region" description="Helical" evidence="1">
    <location>
        <begin position="334"/>
        <end position="356"/>
    </location>
</feature>
<protein>
    <submittedName>
        <fullName evidence="2">Uncharacterized protein</fullName>
    </submittedName>
</protein>
<evidence type="ECO:0000313" key="2">
    <source>
        <dbReference type="EMBL" id="RKP13003.1"/>
    </source>
</evidence>
<feature type="transmembrane region" description="Helical" evidence="1">
    <location>
        <begin position="186"/>
        <end position="207"/>
    </location>
</feature>
<dbReference type="AlphaFoldDB" id="A0A4P9Y2K0"/>
<sequence length="417" mass="46219">MDLTKDSLYDWDNPANTPCRWSGNIHNCRDSEFFQIVTFISIGFSALLPPTVIYLLSLSRIRGWMWLQPWKWNTANIYYGCNGWTGLFFVLYDVIVYVDVPGPYWPRHLLFGISFSIFLSGIVPFLHTLTAPAALSLSSEGGSETPKPPLTHRIVQILPLLILLGLMFAIVRAVGMDHEMDVLADVFTSLCLGIYCVSTLLIAYTCCYHGSRFFSLLNAKILTVEGNTVGGGNSKSKNFVASPPPPESRAYRSLGRSISTMHLNDQPQSDGKDAAVCENSGGKSLTAIEARAALRKITYVNVLMFMVAAGGCVFTFLMTIMPSKIFTIMALSKLTYTFLQAGVPALLEAIVMANIITELRRRKSFHDYHNTPDISLVDQARTIHQTIILSQQKGPESEVGVASSRLQGRAFDYCSRI</sequence>
<reference evidence="3" key="1">
    <citation type="journal article" date="2018" name="Nat. Microbiol.">
        <title>Leveraging single-cell genomics to expand the fungal tree of life.</title>
        <authorList>
            <person name="Ahrendt S.R."/>
            <person name="Quandt C.A."/>
            <person name="Ciobanu D."/>
            <person name="Clum A."/>
            <person name="Salamov A."/>
            <person name="Andreopoulos B."/>
            <person name="Cheng J.F."/>
            <person name="Woyke T."/>
            <person name="Pelin A."/>
            <person name="Henrissat B."/>
            <person name="Reynolds N.K."/>
            <person name="Benny G.L."/>
            <person name="Smith M.E."/>
            <person name="James T.Y."/>
            <person name="Grigoriev I.V."/>
        </authorList>
    </citation>
    <scope>NUCLEOTIDE SEQUENCE [LARGE SCALE GENOMIC DNA]</scope>
</reference>
<evidence type="ECO:0000313" key="3">
    <source>
        <dbReference type="Proteomes" id="UP000267251"/>
    </source>
</evidence>
<dbReference type="Proteomes" id="UP000267251">
    <property type="component" value="Unassembled WGS sequence"/>
</dbReference>
<name>A0A4P9Y2K0_9FUNG</name>
<feature type="transmembrane region" description="Helical" evidence="1">
    <location>
        <begin position="299"/>
        <end position="322"/>
    </location>
</feature>